<keyword evidence="2" id="KW-1185">Reference proteome</keyword>
<dbReference type="InterPro" id="IPR027417">
    <property type="entry name" value="P-loop_NTPase"/>
</dbReference>
<dbReference type="Proteomes" id="UP000033115">
    <property type="component" value="Chromosome"/>
</dbReference>
<dbReference type="Gene3D" id="3.40.50.300">
    <property type="entry name" value="P-loop containing nucleotide triphosphate hydrolases"/>
    <property type="match status" value="1"/>
</dbReference>
<accession>A0A0E3JXA2</accession>
<reference evidence="1 2" key="1">
    <citation type="journal article" date="2015" name="J. Biotechnol.">
        <title>Complete genome sequence of a malodorant-producing acetogen, Clostridium scatologenes ATCC 25775(T).</title>
        <authorList>
            <person name="Zhu Z."/>
            <person name="Guo T."/>
            <person name="Zheng H."/>
            <person name="Song T."/>
            <person name="Ouyang P."/>
            <person name="Xie J."/>
        </authorList>
    </citation>
    <scope>NUCLEOTIDE SEQUENCE [LARGE SCALE GENOMIC DNA]</scope>
    <source>
        <strain evidence="1 2">ATCC 25775</strain>
    </source>
</reference>
<dbReference type="SUPFAM" id="SSF52540">
    <property type="entry name" value="P-loop containing nucleoside triphosphate hydrolases"/>
    <property type="match status" value="1"/>
</dbReference>
<evidence type="ECO:0008006" key="3">
    <source>
        <dbReference type="Google" id="ProtNLM"/>
    </source>
</evidence>
<sequence>MKKLIIINGTMGVGKTATSKALYKKLENSVWLDGDWCWMMNPFIANEENKSMVMDNITHLLKNFLTNSSYEYVIFNWVIHLEEIFEMILSKLDGLEFEVIKITLICNETSFIKRVSKDIKNNLREKEALDAGLNRIPLYENMNTIKIDTSDISISETADKIIEIIKNDTIE</sequence>
<evidence type="ECO:0000313" key="2">
    <source>
        <dbReference type="Proteomes" id="UP000033115"/>
    </source>
</evidence>
<dbReference type="STRING" id="1548.CSCA_0818"/>
<dbReference type="AlphaFoldDB" id="A0A0E3JXA2"/>
<dbReference type="KEGG" id="csq:CSCA_0818"/>
<evidence type="ECO:0000313" key="1">
    <source>
        <dbReference type="EMBL" id="AKA67943.1"/>
    </source>
</evidence>
<protein>
    <recommendedName>
        <fullName evidence="3">Nucleotide kinase</fullName>
    </recommendedName>
</protein>
<gene>
    <name evidence="1" type="ORF">CSCA_0818</name>
</gene>
<organism evidence="1 2">
    <name type="scientific">Clostridium scatologenes</name>
    <dbReference type="NCBI Taxonomy" id="1548"/>
    <lineage>
        <taxon>Bacteria</taxon>
        <taxon>Bacillati</taxon>
        <taxon>Bacillota</taxon>
        <taxon>Clostridia</taxon>
        <taxon>Eubacteriales</taxon>
        <taxon>Clostridiaceae</taxon>
        <taxon>Clostridium</taxon>
    </lineage>
</organism>
<name>A0A0E3JXA2_CLOSL</name>
<dbReference type="RefSeq" id="WP_029163762.1">
    <property type="nucleotide sequence ID" value="NZ_CP009933.1"/>
</dbReference>
<dbReference type="Pfam" id="PF13238">
    <property type="entry name" value="AAA_18"/>
    <property type="match status" value="1"/>
</dbReference>
<dbReference type="HOGENOM" id="CLU_102890_0_0_9"/>
<proteinExistence type="predicted"/>
<dbReference type="EMBL" id="CP009933">
    <property type="protein sequence ID" value="AKA67943.1"/>
    <property type="molecule type" value="Genomic_DNA"/>
</dbReference>